<reference evidence="2 3" key="1">
    <citation type="submission" date="2019-03" db="EMBL/GenBank/DDBJ databases">
        <title>Roseomonas sp. a novel Roseomonas species isolated from Sea whip Gorgonian.</title>
        <authorList>
            <person name="Li F."/>
            <person name="Pan X."/>
            <person name="Huang S."/>
            <person name="Li Z."/>
            <person name="Meng B."/>
        </authorList>
    </citation>
    <scope>NUCLEOTIDE SEQUENCE [LARGE SCALE GENOMIC DNA]</scope>
    <source>
        <strain evidence="2 3">M0104</strain>
    </source>
</reference>
<evidence type="ECO:0000259" key="1">
    <source>
        <dbReference type="PROSITE" id="PS51186"/>
    </source>
</evidence>
<proteinExistence type="predicted"/>
<dbReference type="GO" id="GO:0016747">
    <property type="term" value="F:acyltransferase activity, transferring groups other than amino-acyl groups"/>
    <property type="evidence" value="ECO:0007669"/>
    <property type="project" value="InterPro"/>
</dbReference>
<accession>A0A845BED0</accession>
<comment type="caution">
    <text evidence="2">The sequence shown here is derived from an EMBL/GenBank/DDBJ whole genome shotgun (WGS) entry which is preliminary data.</text>
</comment>
<feature type="domain" description="N-acetyltransferase" evidence="1">
    <location>
        <begin position="6"/>
        <end position="140"/>
    </location>
</feature>
<dbReference type="InterPro" id="IPR000182">
    <property type="entry name" value="GNAT_dom"/>
</dbReference>
<keyword evidence="2" id="KW-0808">Transferase</keyword>
<name>A0A845BED0_9PROT</name>
<dbReference type="EMBL" id="SNVJ01000018">
    <property type="protein sequence ID" value="MXP65138.1"/>
    <property type="molecule type" value="Genomic_DNA"/>
</dbReference>
<organism evidence="2 3">
    <name type="scientific">Teichococcus coralli</name>
    <dbReference type="NCBI Taxonomy" id="2545983"/>
    <lineage>
        <taxon>Bacteria</taxon>
        <taxon>Pseudomonadati</taxon>
        <taxon>Pseudomonadota</taxon>
        <taxon>Alphaproteobacteria</taxon>
        <taxon>Acetobacterales</taxon>
        <taxon>Roseomonadaceae</taxon>
        <taxon>Roseomonas</taxon>
    </lineage>
</organism>
<sequence>MDIQLVATELATPEDRAAIVATLTRFNESRVGPSNMRPLALLLKDAGGETLGGLWGRTGYDWMFIELLAVPEALQGRGLGAELMRRAEAVAVERGCAGIWLDTFSFQARPFYEKLGYTLFGEISGYPRGGARYFLHKRLETPSTPA</sequence>
<dbReference type="Gene3D" id="3.40.630.30">
    <property type="match status" value="1"/>
</dbReference>
<dbReference type="PROSITE" id="PS51186">
    <property type="entry name" value="GNAT"/>
    <property type="match status" value="1"/>
</dbReference>
<dbReference type="SUPFAM" id="SSF55729">
    <property type="entry name" value="Acyl-CoA N-acyltransferases (Nat)"/>
    <property type="match status" value="1"/>
</dbReference>
<evidence type="ECO:0000313" key="2">
    <source>
        <dbReference type="EMBL" id="MXP65138.1"/>
    </source>
</evidence>
<evidence type="ECO:0000313" key="3">
    <source>
        <dbReference type="Proteomes" id="UP000460715"/>
    </source>
</evidence>
<dbReference type="Proteomes" id="UP000460715">
    <property type="component" value="Unassembled WGS sequence"/>
</dbReference>
<dbReference type="RefSeq" id="WP_160938547.1">
    <property type="nucleotide sequence ID" value="NZ_SNVJ01000018.1"/>
</dbReference>
<dbReference type="OrthoDB" id="9787920at2"/>
<dbReference type="InterPro" id="IPR016181">
    <property type="entry name" value="Acyl_CoA_acyltransferase"/>
</dbReference>
<gene>
    <name evidence="2" type="ORF">E0493_17465</name>
</gene>
<dbReference type="AlphaFoldDB" id="A0A845BED0"/>
<dbReference type="Pfam" id="PF00583">
    <property type="entry name" value="Acetyltransf_1"/>
    <property type="match status" value="1"/>
</dbReference>
<dbReference type="CDD" id="cd04301">
    <property type="entry name" value="NAT_SF"/>
    <property type="match status" value="1"/>
</dbReference>
<protein>
    <submittedName>
        <fullName evidence="2">GNAT family N-acetyltransferase</fullName>
    </submittedName>
</protein>
<keyword evidence="3" id="KW-1185">Reference proteome</keyword>